<name>A0A8T1UGF9_9STRA</name>
<comment type="caution">
    <text evidence="2">The sequence shown here is derived from an EMBL/GenBank/DDBJ whole genome shotgun (WGS) entry which is preliminary data.</text>
</comment>
<evidence type="ECO:0000313" key="2">
    <source>
        <dbReference type="EMBL" id="KAG6959740.1"/>
    </source>
</evidence>
<evidence type="ECO:0000313" key="3">
    <source>
        <dbReference type="Proteomes" id="UP000688947"/>
    </source>
</evidence>
<dbReference type="EMBL" id="JAENGZ010000420">
    <property type="protein sequence ID" value="KAG6959740.1"/>
    <property type="molecule type" value="Genomic_DNA"/>
</dbReference>
<accession>A0A8T1UGF9</accession>
<feature type="chain" id="PRO_5035874860" evidence="1">
    <location>
        <begin position="35"/>
        <end position="131"/>
    </location>
</feature>
<protein>
    <submittedName>
        <fullName evidence="2">Uncharacterized protein</fullName>
    </submittedName>
</protein>
<organism evidence="2 3">
    <name type="scientific">Phytophthora cactorum</name>
    <dbReference type="NCBI Taxonomy" id="29920"/>
    <lineage>
        <taxon>Eukaryota</taxon>
        <taxon>Sar</taxon>
        <taxon>Stramenopiles</taxon>
        <taxon>Oomycota</taxon>
        <taxon>Peronosporomycetes</taxon>
        <taxon>Peronosporales</taxon>
        <taxon>Peronosporaceae</taxon>
        <taxon>Phytophthora</taxon>
    </lineage>
</organism>
<evidence type="ECO:0000256" key="1">
    <source>
        <dbReference type="SAM" id="SignalP"/>
    </source>
</evidence>
<sequence length="131" mass="14895">MFVVHLLHKLEILPLVKRFVNLWMLFMSVLRTQALEYDVRPREMEERDATQAKEIDEWEKVSAVSDESCGFCVIKSIRGACEPAVAMATGGTLGPAAAEAKLQEELRKRVQKLNEFWRSVAGFIESLDLVK</sequence>
<gene>
    <name evidence="2" type="ORF">JG687_00008605</name>
</gene>
<feature type="signal peptide" evidence="1">
    <location>
        <begin position="1"/>
        <end position="34"/>
    </location>
</feature>
<reference evidence="2" key="1">
    <citation type="submission" date="2021-01" db="EMBL/GenBank/DDBJ databases">
        <title>Phytophthora aleatoria, a newly-described species from Pinus radiata is distinct from Phytophthora cactorum isolates based on comparative genomics.</title>
        <authorList>
            <person name="Mcdougal R."/>
            <person name="Panda P."/>
            <person name="Williams N."/>
            <person name="Studholme D.J."/>
        </authorList>
    </citation>
    <scope>NUCLEOTIDE SEQUENCE</scope>
    <source>
        <strain evidence="2">NZFS 3830</strain>
    </source>
</reference>
<dbReference type="Proteomes" id="UP000688947">
    <property type="component" value="Unassembled WGS sequence"/>
</dbReference>
<dbReference type="AlphaFoldDB" id="A0A8T1UGF9"/>
<dbReference type="VEuPathDB" id="FungiDB:PC110_g8823"/>
<keyword evidence="1" id="KW-0732">Signal</keyword>
<proteinExistence type="predicted"/>
<dbReference type="OrthoDB" id="119919at2759"/>